<feature type="region of interest" description="Disordered" evidence="1">
    <location>
        <begin position="738"/>
        <end position="774"/>
    </location>
</feature>
<feature type="region of interest" description="Disordered" evidence="1">
    <location>
        <begin position="341"/>
        <end position="392"/>
    </location>
</feature>
<feature type="compositionally biased region" description="Basic and acidic residues" evidence="1">
    <location>
        <begin position="450"/>
        <end position="484"/>
    </location>
</feature>
<evidence type="ECO:0000259" key="2">
    <source>
        <dbReference type="PROSITE" id="PS50030"/>
    </source>
</evidence>
<dbReference type="PROSITE" id="PS50030">
    <property type="entry name" value="UBA"/>
    <property type="match status" value="1"/>
</dbReference>
<name>A0A0C3EBZ3_9AGAM</name>
<dbReference type="InParanoid" id="A0A0C3EBZ3"/>
<dbReference type="GO" id="GO:0030276">
    <property type="term" value="F:clathrin binding"/>
    <property type="evidence" value="ECO:0007669"/>
    <property type="project" value="TreeGrafter"/>
</dbReference>
<dbReference type="FunCoup" id="A0A0C3EBZ3">
    <property type="interactions" value="63"/>
</dbReference>
<dbReference type="PANTHER" id="PTHR23172:SF19">
    <property type="entry name" value="J DOMAIN-CONTAINING PROTEIN"/>
    <property type="match status" value="1"/>
</dbReference>
<dbReference type="SUPFAM" id="SSF46565">
    <property type="entry name" value="Chaperone J-domain"/>
    <property type="match status" value="1"/>
</dbReference>
<dbReference type="InterPro" id="IPR009060">
    <property type="entry name" value="UBA-like_sf"/>
</dbReference>
<feature type="domain" description="UBA" evidence="2">
    <location>
        <begin position="292"/>
        <end position="336"/>
    </location>
</feature>
<evidence type="ECO:0000313" key="4">
    <source>
        <dbReference type="Proteomes" id="UP000053989"/>
    </source>
</evidence>
<dbReference type="GO" id="GO:0072583">
    <property type="term" value="P:clathrin-dependent endocytosis"/>
    <property type="evidence" value="ECO:0007669"/>
    <property type="project" value="TreeGrafter"/>
</dbReference>
<dbReference type="AlphaFoldDB" id="A0A0C3EBZ3"/>
<protein>
    <recommendedName>
        <fullName evidence="2">UBA domain-containing protein</fullName>
    </recommendedName>
</protein>
<feature type="compositionally biased region" description="Low complexity" evidence="1">
    <location>
        <begin position="530"/>
        <end position="549"/>
    </location>
</feature>
<feature type="region of interest" description="Disordered" evidence="1">
    <location>
        <begin position="1"/>
        <end position="101"/>
    </location>
</feature>
<dbReference type="InterPro" id="IPR036869">
    <property type="entry name" value="J_dom_sf"/>
</dbReference>
<keyword evidence="4" id="KW-1185">Reference proteome</keyword>
<feature type="compositionally biased region" description="Polar residues" evidence="1">
    <location>
        <begin position="190"/>
        <end position="206"/>
    </location>
</feature>
<feature type="compositionally biased region" description="Basic and acidic residues" evidence="1">
    <location>
        <begin position="236"/>
        <end position="245"/>
    </location>
</feature>
<evidence type="ECO:0000256" key="1">
    <source>
        <dbReference type="SAM" id="MobiDB-lite"/>
    </source>
</evidence>
<accession>A0A0C3EBZ3</accession>
<feature type="compositionally biased region" description="Polar residues" evidence="1">
    <location>
        <begin position="26"/>
        <end position="80"/>
    </location>
</feature>
<dbReference type="InterPro" id="IPR011990">
    <property type="entry name" value="TPR-like_helical_dom_sf"/>
</dbReference>
<feature type="compositionally biased region" description="Polar residues" evidence="1">
    <location>
        <begin position="486"/>
        <end position="496"/>
    </location>
</feature>
<dbReference type="InterPro" id="IPR015940">
    <property type="entry name" value="UBA"/>
</dbReference>
<dbReference type="Gene3D" id="1.25.40.10">
    <property type="entry name" value="Tetratricopeptide repeat domain"/>
    <property type="match status" value="1"/>
</dbReference>
<feature type="region of interest" description="Disordered" evidence="1">
    <location>
        <begin position="185"/>
        <end position="296"/>
    </location>
</feature>
<dbReference type="Gene3D" id="1.10.287.110">
    <property type="entry name" value="DnaJ domain"/>
    <property type="match status" value="1"/>
</dbReference>
<dbReference type="SUPFAM" id="SSF48452">
    <property type="entry name" value="TPR-like"/>
    <property type="match status" value="1"/>
</dbReference>
<dbReference type="GO" id="GO:0005737">
    <property type="term" value="C:cytoplasm"/>
    <property type="evidence" value="ECO:0007669"/>
    <property type="project" value="TreeGrafter"/>
</dbReference>
<organism evidence="3 4">
    <name type="scientific">Scleroderma citrinum Foug A</name>
    <dbReference type="NCBI Taxonomy" id="1036808"/>
    <lineage>
        <taxon>Eukaryota</taxon>
        <taxon>Fungi</taxon>
        <taxon>Dikarya</taxon>
        <taxon>Basidiomycota</taxon>
        <taxon>Agaricomycotina</taxon>
        <taxon>Agaricomycetes</taxon>
        <taxon>Agaricomycetidae</taxon>
        <taxon>Boletales</taxon>
        <taxon>Sclerodermatineae</taxon>
        <taxon>Sclerodermataceae</taxon>
        <taxon>Scleroderma</taxon>
    </lineage>
</organism>
<dbReference type="Gene3D" id="1.10.8.10">
    <property type="entry name" value="DNA helicase RuvA subunit, C-terminal domain"/>
    <property type="match status" value="1"/>
</dbReference>
<dbReference type="Pfam" id="PF22562">
    <property type="entry name" value="UBA_7"/>
    <property type="match status" value="1"/>
</dbReference>
<dbReference type="GO" id="GO:0072318">
    <property type="term" value="P:clathrin coat disassembly"/>
    <property type="evidence" value="ECO:0007669"/>
    <property type="project" value="TreeGrafter"/>
</dbReference>
<dbReference type="SUPFAM" id="SSF46934">
    <property type="entry name" value="UBA-like"/>
    <property type="match status" value="1"/>
</dbReference>
<feature type="compositionally biased region" description="Basic and acidic residues" evidence="1">
    <location>
        <begin position="346"/>
        <end position="362"/>
    </location>
</feature>
<dbReference type="EMBL" id="KN822020">
    <property type="protein sequence ID" value="KIM65844.1"/>
    <property type="molecule type" value="Genomic_DNA"/>
</dbReference>
<sequence>MADSFADLWATSAPIKQPPKLGASTVPKSNPSAQRSQWDSFSVLSASQPTTRNHSPHTSHQQAQAKPAATSSQRQNTTDAFSELFDASMGLGSGAGNSGAGNMSIAQRAALAQKMKLEQLQQQKGEGSTALNSAIPPTWDGLDSLAQANTGFSNKSLPQGDFDFAFGDAKPTQQTNHTVIADDDDWGLSEFTSPQPAAQSKVQPKSPSLWDLDEIASPPPTQSPPSQTGTPGSFEFGDRRDRDDAVLDGNPQDDDILGVLGKPANHNARVSPPLDSAPVPRHEPSPRATTASPPPHILGQLVEMGFAPQLALTALLSTSTADDFDVQAALDWLLAHREAVSMSEPSGDHLDEYRDREREHQTPRGPPNRAARHSERRGAQPTQPQSDAADFPASAERLISQAGEISRGVFNRANALFKEGKEKAMKIYEERTGTTSTRLAGGKDAGSDSSDGRPRWMRDNPVEEGDVHGSFTDRDNGDECEFKPRSNGSSRKSPNNVLAPPPTQEVDLFSSDSPPVVYQSPFRRGRSKPESIPTSSSSDSFTGSSSRLPPSRPPRMPPRRLTATIPSTIFTTYTSQKSAGADAYKLGQYPAAADAYSRALAPIPEGHVLRLPLLTNRAAARSKVGELSGAGEDCSAAISLVEELVGNISAGSEKIGRVRVVIEAPVSTDKDTEVDLACGLTKAYQRRAEAYEGLEKWAPALADWEVLVGADWAGASRALATRGAARCRQMIGNALDGTMSAEKRPVAPSNIAQQPPKPRPKARMPPTSLSTGDSPAVAALRAAANVAASEDAERHVHKDAVDGRLLAWRQGKEANIRALLTTLDGILWPELGWKKVGMAEVVGKGQVKVAYMRAIARVHPDKLNASNTTVEQRMIANGVFGTLNEAWNAFLQQ</sequence>
<feature type="region of interest" description="Disordered" evidence="1">
    <location>
        <begin position="431"/>
        <end position="561"/>
    </location>
</feature>
<dbReference type="STRING" id="1036808.A0A0C3EBZ3"/>
<dbReference type="Proteomes" id="UP000053989">
    <property type="component" value="Unassembled WGS sequence"/>
</dbReference>
<feature type="compositionally biased region" description="Polar residues" evidence="1">
    <location>
        <begin position="146"/>
        <end position="157"/>
    </location>
</feature>
<proteinExistence type="predicted"/>
<feature type="compositionally biased region" description="Low complexity" evidence="1">
    <location>
        <begin position="224"/>
        <end position="233"/>
    </location>
</feature>
<reference evidence="4" key="2">
    <citation type="submission" date="2015-01" db="EMBL/GenBank/DDBJ databases">
        <title>Evolutionary Origins and Diversification of the Mycorrhizal Mutualists.</title>
        <authorList>
            <consortium name="DOE Joint Genome Institute"/>
            <consortium name="Mycorrhizal Genomics Consortium"/>
            <person name="Kohler A."/>
            <person name="Kuo A."/>
            <person name="Nagy L.G."/>
            <person name="Floudas D."/>
            <person name="Copeland A."/>
            <person name="Barry K.W."/>
            <person name="Cichocki N."/>
            <person name="Veneault-Fourrey C."/>
            <person name="LaButti K."/>
            <person name="Lindquist E.A."/>
            <person name="Lipzen A."/>
            <person name="Lundell T."/>
            <person name="Morin E."/>
            <person name="Murat C."/>
            <person name="Riley R."/>
            <person name="Ohm R."/>
            <person name="Sun H."/>
            <person name="Tunlid A."/>
            <person name="Henrissat B."/>
            <person name="Grigoriev I.V."/>
            <person name="Hibbett D.S."/>
            <person name="Martin F."/>
        </authorList>
    </citation>
    <scope>NUCLEOTIDE SEQUENCE [LARGE SCALE GENOMIC DNA]</scope>
    <source>
        <strain evidence="4">Foug A</strain>
    </source>
</reference>
<dbReference type="FunFam" id="1.10.287.110:FF:000002">
    <property type="entry name" value="putative tyrosine-protein phosphatase auxilin isoform X2"/>
    <property type="match status" value="1"/>
</dbReference>
<gene>
    <name evidence="3" type="ORF">SCLCIDRAFT_1211849</name>
</gene>
<dbReference type="OrthoDB" id="1717591at2759"/>
<dbReference type="PANTHER" id="PTHR23172">
    <property type="entry name" value="AUXILIN/CYCLIN G-ASSOCIATED KINASE-RELATED"/>
    <property type="match status" value="1"/>
</dbReference>
<dbReference type="GO" id="GO:0031982">
    <property type="term" value="C:vesicle"/>
    <property type="evidence" value="ECO:0007669"/>
    <property type="project" value="TreeGrafter"/>
</dbReference>
<reference evidence="3 4" key="1">
    <citation type="submission" date="2014-04" db="EMBL/GenBank/DDBJ databases">
        <authorList>
            <consortium name="DOE Joint Genome Institute"/>
            <person name="Kuo A."/>
            <person name="Kohler A."/>
            <person name="Nagy L.G."/>
            <person name="Floudas D."/>
            <person name="Copeland A."/>
            <person name="Barry K.W."/>
            <person name="Cichocki N."/>
            <person name="Veneault-Fourrey C."/>
            <person name="LaButti K."/>
            <person name="Lindquist E.A."/>
            <person name="Lipzen A."/>
            <person name="Lundell T."/>
            <person name="Morin E."/>
            <person name="Murat C."/>
            <person name="Sun H."/>
            <person name="Tunlid A."/>
            <person name="Henrissat B."/>
            <person name="Grigoriev I.V."/>
            <person name="Hibbett D.S."/>
            <person name="Martin F."/>
            <person name="Nordberg H.P."/>
            <person name="Cantor M.N."/>
            <person name="Hua S.X."/>
        </authorList>
    </citation>
    <scope>NUCLEOTIDE SEQUENCE [LARGE SCALE GENOMIC DNA]</scope>
    <source>
        <strain evidence="3 4">Foug A</strain>
    </source>
</reference>
<dbReference type="HOGENOM" id="CLU_005723_1_1_1"/>
<feature type="region of interest" description="Disordered" evidence="1">
    <location>
        <begin position="146"/>
        <end position="169"/>
    </location>
</feature>
<evidence type="ECO:0000313" key="3">
    <source>
        <dbReference type="EMBL" id="KIM65844.1"/>
    </source>
</evidence>